<sequence>MQWLTYLIRTPLGRAALCLLALLGGASGRAGSCVGTACVVAGPRLLSVDSGRSVILNTLIEGLLGGGNLSATALDWNAVAQADVRLDTFLNLLQARVSAASVQDALNTQITAATLFEVAAQAAQADGNVAAASALNLLAARVGGLSGTLRLGELLQLSFPPGAFTDARLNLLNLVLGGAQLFNTRNAVTTGTTPITLTGVSVDLSALGLGLGTVTPTVQAFVQVIEPPVYVCGPQGAEFHTAAVRVKLDVNLGNLNVGVPAAGLTLTLTRLNLYLEVAQAAGTIGLIDAVADAVTLSATPGVAKLGLGTIPDATFFNRTVADPFTALTPAIIGTTQISVSLPLVGSQSVNLDVNARGLASGTPGPGSLTFSGPYPQTQTVSSGAVGVTSLVTSLVDSLTLSLTVSAGQSILSGLQTVLNAAISNALAPVTSTLKLVLRPVLVAVLNAAVDQVLTLLGIRIGEAVLTVTGVNTVCTVTGRVYSDQQPDGTPDPGETWPGPTVTVNALRGGRVVGTVSVPAGSGAYSLSVPENTDALLLSTSPTSLTPTAPGGFVFVNPPTGQVTLSVPPGATSVPDQNFGLFAGDRLTTLVFRDDGRDAVINGVPVSGVPHDVLRQLSELPVAGLTLTAQGSGGTRSATTDQTGAATLYLPLGWTGVTLSAGIVPARDALTGLRVDSAVVLATDPLGSGLSPAPLPTPAGTVRAAQLGLTGRPALSPNNAASTEAPATLTYTHQLEPGTLGTLTLSATGPYPVSVAVDRDCDGTISAAERSAGPTLTVDGRWPRDASGRLRACAAETTVTVPPTATPGTTGVTTTTATLNWALRPVTDSAQATDTTTVIPGATISKTVQNLTRQEGPAASVGARPQDTLRYCLNVQNTTPNPITGAVISDTVPGPTQYVSGSLTLNGLPVSDIADTDAAEITAGTVTYRLGTLPPGATARACFDVTVP</sequence>
<organism evidence="2 3">
    <name type="scientific">Deinococcus actinosclerus</name>
    <dbReference type="NCBI Taxonomy" id="1768108"/>
    <lineage>
        <taxon>Bacteria</taxon>
        <taxon>Thermotogati</taxon>
        <taxon>Deinococcota</taxon>
        <taxon>Deinococci</taxon>
        <taxon>Deinococcales</taxon>
        <taxon>Deinococcaceae</taxon>
        <taxon>Deinococcus</taxon>
    </lineage>
</organism>
<accession>A0ABN4K5E5</accession>
<evidence type="ECO:0000313" key="2">
    <source>
        <dbReference type="EMBL" id="ALW89403.1"/>
    </source>
</evidence>
<dbReference type="NCBIfam" id="TIGR01451">
    <property type="entry name" value="B_ant_repeat"/>
    <property type="match status" value="1"/>
</dbReference>
<protein>
    <recommendedName>
        <fullName evidence="4">DUF11 domain-containing protein</fullName>
    </recommendedName>
</protein>
<feature type="signal peptide" evidence="1">
    <location>
        <begin position="1"/>
        <end position="30"/>
    </location>
</feature>
<dbReference type="Proteomes" id="UP000060071">
    <property type="component" value="Chromosome"/>
</dbReference>
<reference evidence="2 3" key="1">
    <citation type="submission" date="2015-12" db="EMBL/GenBank/DDBJ databases">
        <authorList>
            <person name="Kim M.K."/>
            <person name="Srinivasan S."/>
            <person name="Lee J.-J."/>
            <person name="Kim K."/>
        </authorList>
    </citation>
    <scope>NUCLEOTIDE SEQUENCE [LARGE SCALE GENOMIC DNA]</scope>
    <source>
        <strain evidence="2 3">BM2</strain>
    </source>
</reference>
<keyword evidence="1" id="KW-0732">Signal</keyword>
<evidence type="ECO:0000256" key="1">
    <source>
        <dbReference type="SAM" id="SignalP"/>
    </source>
</evidence>
<gene>
    <name evidence="2" type="ORF">AUC44_11275</name>
</gene>
<name>A0ABN4K5E5_9DEIO</name>
<dbReference type="EMBL" id="CP013910">
    <property type="protein sequence ID" value="ALW89403.1"/>
    <property type="molecule type" value="Genomic_DNA"/>
</dbReference>
<proteinExistence type="predicted"/>
<evidence type="ECO:0008006" key="4">
    <source>
        <dbReference type="Google" id="ProtNLM"/>
    </source>
</evidence>
<dbReference type="InterPro" id="IPR047589">
    <property type="entry name" value="DUF11_rpt"/>
</dbReference>
<feature type="chain" id="PRO_5046647443" description="DUF11 domain-containing protein" evidence="1">
    <location>
        <begin position="31"/>
        <end position="947"/>
    </location>
</feature>
<evidence type="ECO:0000313" key="3">
    <source>
        <dbReference type="Proteomes" id="UP000060071"/>
    </source>
</evidence>
<keyword evidence="3" id="KW-1185">Reference proteome</keyword>